<name>A0AA46YJJ6_9ACTN</name>
<evidence type="ECO:0000313" key="1">
    <source>
        <dbReference type="EMBL" id="UYM04635.1"/>
    </source>
</evidence>
<organism evidence="1 2">
    <name type="scientific">Solicola gregarius</name>
    <dbReference type="NCBI Taxonomy" id="2908642"/>
    <lineage>
        <taxon>Bacteria</taxon>
        <taxon>Bacillati</taxon>
        <taxon>Actinomycetota</taxon>
        <taxon>Actinomycetes</taxon>
        <taxon>Propionibacteriales</taxon>
        <taxon>Nocardioidaceae</taxon>
        <taxon>Solicola</taxon>
    </lineage>
</organism>
<accession>A0AA46YJJ6</accession>
<protein>
    <submittedName>
        <fullName evidence="1">Uncharacterized protein</fullName>
    </submittedName>
</protein>
<gene>
    <name evidence="1" type="ORF">L0C25_19185</name>
</gene>
<dbReference type="KEGG" id="sgrg:L0C25_19185"/>
<reference evidence="1" key="1">
    <citation type="submission" date="2022-01" db="EMBL/GenBank/DDBJ databases">
        <title>Nocardioidaceae gen. sp. A5X3R13.</title>
        <authorList>
            <person name="Lopez Marin M.A."/>
            <person name="Uhlik O."/>
        </authorList>
    </citation>
    <scope>NUCLEOTIDE SEQUENCE</scope>
    <source>
        <strain evidence="1">A5X3R13</strain>
    </source>
</reference>
<dbReference type="RefSeq" id="WP_271633393.1">
    <property type="nucleotide sequence ID" value="NZ_CP094970.1"/>
</dbReference>
<keyword evidence="2" id="KW-1185">Reference proteome</keyword>
<dbReference type="Proteomes" id="UP001164390">
    <property type="component" value="Chromosome"/>
</dbReference>
<sequence length="400" mass="44752">MRRYDGRAYDEPRWMARLHERNRLGLTVDDRPDILGDVFAWNKVFRRSFWERESLAFPQGVRYEDQVTLTHAYLTARSFDVVRPVVYNWRIRSDGSAITDGRNDLADLEDRVRTKRTALQTVRALGSPAVQAAFRERVLPGDMWRYFAHVPGCGDEYWATLHSAVREFWRDGALRRSRLTPANRLAGWLVCQGRRRDAEAVMRYEAAKGPGLETVVANDEVLAALPYWDDPEASIPLDLYRLRPDELGWESELTSVVLEREALVLRGRACLSGAHSGDALVRVVLTAGDGTSVKSARASADGFEARFDLSAMLDGWPPDVRDAPRVWRSSVQWETHGLRHAGPFTDLADAMCSDADGARYEPRALATTTIGGAHVDVGFGRSGLRVVAHPLGHAAALRTA</sequence>
<evidence type="ECO:0000313" key="2">
    <source>
        <dbReference type="Proteomes" id="UP001164390"/>
    </source>
</evidence>
<proteinExistence type="predicted"/>
<dbReference type="EMBL" id="CP094970">
    <property type="protein sequence ID" value="UYM04635.1"/>
    <property type="molecule type" value="Genomic_DNA"/>
</dbReference>
<dbReference type="AlphaFoldDB" id="A0AA46YJJ6"/>